<keyword evidence="11 19" id="KW-0460">Magnesium</keyword>
<dbReference type="PANTHER" id="PTHR34148:SF1">
    <property type="entry name" value="ADENOSYLCOBINAMIDE-GDP RIBAZOLETRANSFERASE"/>
    <property type="match status" value="1"/>
</dbReference>
<dbReference type="RefSeq" id="WP_141165651.1">
    <property type="nucleotide sequence ID" value="NZ_VHLH01000004.1"/>
</dbReference>
<dbReference type="HAMAP" id="MF_00719">
    <property type="entry name" value="CobS"/>
    <property type="match status" value="1"/>
</dbReference>
<feature type="transmembrane region" description="Helical" evidence="19">
    <location>
        <begin position="38"/>
        <end position="71"/>
    </location>
</feature>
<dbReference type="PANTHER" id="PTHR34148">
    <property type="entry name" value="ADENOSYLCOBINAMIDE-GDP RIBAZOLETRANSFERASE"/>
    <property type="match status" value="1"/>
</dbReference>
<evidence type="ECO:0000256" key="5">
    <source>
        <dbReference type="ARBA" id="ARBA00013200"/>
    </source>
</evidence>
<comment type="caution">
    <text evidence="20">The sequence shown here is derived from an EMBL/GenBank/DDBJ whole genome shotgun (WGS) entry which is preliminary data.</text>
</comment>
<evidence type="ECO:0000256" key="7">
    <source>
        <dbReference type="ARBA" id="ARBA00022475"/>
    </source>
</evidence>
<evidence type="ECO:0000256" key="8">
    <source>
        <dbReference type="ARBA" id="ARBA00022573"/>
    </source>
</evidence>
<comment type="catalytic activity">
    <reaction evidence="17 19">
        <text>alpha-ribazole + adenosylcob(III)inamide-GDP = adenosylcob(III)alamin + GMP + H(+)</text>
        <dbReference type="Rhea" id="RHEA:16049"/>
        <dbReference type="ChEBI" id="CHEBI:10329"/>
        <dbReference type="ChEBI" id="CHEBI:15378"/>
        <dbReference type="ChEBI" id="CHEBI:18408"/>
        <dbReference type="ChEBI" id="CHEBI:58115"/>
        <dbReference type="ChEBI" id="CHEBI:60487"/>
        <dbReference type="EC" id="2.7.8.26"/>
    </reaction>
</comment>
<evidence type="ECO:0000256" key="6">
    <source>
        <dbReference type="ARBA" id="ARBA00015850"/>
    </source>
</evidence>
<evidence type="ECO:0000256" key="9">
    <source>
        <dbReference type="ARBA" id="ARBA00022679"/>
    </source>
</evidence>
<dbReference type="EC" id="2.7.8.26" evidence="5 19"/>
<evidence type="ECO:0000256" key="13">
    <source>
        <dbReference type="ARBA" id="ARBA00023136"/>
    </source>
</evidence>
<evidence type="ECO:0000256" key="10">
    <source>
        <dbReference type="ARBA" id="ARBA00022692"/>
    </source>
</evidence>
<keyword evidence="21" id="KW-1185">Reference proteome</keyword>
<keyword evidence="8 19" id="KW-0169">Cobalamin biosynthesis</keyword>
<sequence>MAHETVRAVGFLSRIPVPSRFFGTGDAPLAAMVRGFPLAGVVVAFAPAVLLAILAAAGAPALLAAFVALALQTAVTGALHEDGLADTADGLGASKRERALEIMHDSRNGTFGTLALMFSLALRGAALGALAASTGAVSAGFVMIGIAAASRAAMVWHWQALAPARGDGVAAASGQPDERQTNWAIGIGVAIFVLVVLPGTGATACTAALASIAIATGVLTRRLDRFLGGHTGDTIGATQQVAEIAGLVTLAIFA</sequence>
<dbReference type="GO" id="GO:0008818">
    <property type="term" value="F:cobalamin 5'-phosphate synthase activity"/>
    <property type="evidence" value="ECO:0007669"/>
    <property type="project" value="UniProtKB-UniRule"/>
</dbReference>
<evidence type="ECO:0000256" key="19">
    <source>
        <dbReference type="HAMAP-Rule" id="MF_00719"/>
    </source>
</evidence>
<feature type="transmembrane region" description="Helical" evidence="19">
    <location>
        <begin position="183"/>
        <end position="215"/>
    </location>
</feature>
<keyword evidence="12 19" id="KW-1133">Transmembrane helix</keyword>
<dbReference type="GO" id="GO:0051073">
    <property type="term" value="F:adenosylcobinamide-GDP ribazoletransferase activity"/>
    <property type="evidence" value="ECO:0007669"/>
    <property type="project" value="UniProtKB-UniRule"/>
</dbReference>
<protein>
    <recommendedName>
        <fullName evidence="6 19">Adenosylcobinamide-GDP ribazoletransferase</fullName>
        <ecNumber evidence="5 19">2.7.8.26</ecNumber>
    </recommendedName>
    <alternativeName>
        <fullName evidence="16 19">Cobalamin synthase</fullName>
    </alternativeName>
    <alternativeName>
        <fullName evidence="15 19">Cobalamin-5'-phosphate synthase</fullName>
    </alternativeName>
</protein>
<proteinExistence type="inferred from homology"/>
<keyword evidence="9 19" id="KW-0808">Transferase</keyword>
<keyword evidence="10 19" id="KW-0812">Transmembrane</keyword>
<evidence type="ECO:0000256" key="4">
    <source>
        <dbReference type="ARBA" id="ARBA00010561"/>
    </source>
</evidence>
<evidence type="ECO:0000256" key="16">
    <source>
        <dbReference type="ARBA" id="ARBA00032853"/>
    </source>
</evidence>
<dbReference type="GO" id="GO:0005886">
    <property type="term" value="C:plasma membrane"/>
    <property type="evidence" value="ECO:0007669"/>
    <property type="project" value="UniProtKB-SubCell"/>
</dbReference>
<evidence type="ECO:0000256" key="11">
    <source>
        <dbReference type="ARBA" id="ARBA00022842"/>
    </source>
</evidence>
<feature type="transmembrane region" description="Helical" evidence="19">
    <location>
        <begin position="125"/>
        <end position="149"/>
    </location>
</feature>
<comment type="function">
    <text evidence="14 19">Joins adenosylcobinamide-GDP and alpha-ribazole to generate adenosylcobalamin (Ado-cobalamin). Also synthesizes adenosylcobalamin 5'-phosphate from adenosylcobinamide-GDP and alpha-ribazole 5'-phosphate.</text>
</comment>
<dbReference type="InterPro" id="IPR003805">
    <property type="entry name" value="CobS"/>
</dbReference>
<comment type="cofactor">
    <cofactor evidence="1 19">
        <name>Mg(2+)</name>
        <dbReference type="ChEBI" id="CHEBI:18420"/>
    </cofactor>
</comment>
<evidence type="ECO:0000256" key="17">
    <source>
        <dbReference type="ARBA" id="ARBA00048623"/>
    </source>
</evidence>
<name>A0A506UAI7_9HYPH</name>
<evidence type="ECO:0000256" key="18">
    <source>
        <dbReference type="ARBA" id="ARBA00049504"/>
    </source>
</evidence>
<evidence type="ECO:0000256" key="1">
    <source>
        <dbReference type="ARBA" id="ARBA00001946"/>
    </source>
</evidence>
<dbReference type="OrthoDB" id="9794626at2"/>
<comment type="subcellular location">
    <subcellularLocation>
        <location evidence="2 19">Cell membrane</location>
        <topology evidence="2 19">Multi-pass membrane protein</topology>
    </subcellularLocation>
</comment>
<dbReference type="Pfam" id="PF02654">
    <property type="entry name" value="CobS"/>
    <property type="match status" value="1"/>
</dbReference>
<dbReference type="EMBL" id="VHLH01000004">
    <property type="protein sequence ID" value="TPW31383.1"/>
    <property type="molecule type" value="Genomic_DNA"/>
</dbReference>
<evidence type="ECO:0000313" key="20">
    <source>
        <dbReference type="EMBL" id="TPW31383.1"/>
    </source>
</evidence>
<keyword evidence="7 19" id="KW-1003">Cell membrane</keyword>
<dbReference type="GO" id="GO:0009236">
    <property type="term" value="P:cobalamin biosynthetic process"/>
    <property type="evidence" value="ECO:0007669"/>
    <property type="project" value="UniProtKB-UniRule"/>
</dbReference>
<organism evidence="20 21">
    <name type="scientific">Pararhizobium mangrovi</name>
    <dbReference type="NCBI Taxonomy" id="2590452"/>
    <lineage>
        <taxon>Bacteria</taxon>
        <taxon>Pseudomonadati</taxon>
        <taxon>Pseudomonadota</taxon>
        <taxon>Alphaproteobacteria</taxon>
        <taxon>Hyphomicrobiales</taxon>
        <taxon>Rhizobiaceae</taxon>
        <taxon>Rhizobium/Agrobacterium group</taxon>
        <taxon>Pararhizobium</taxon>
    </lineage>
</organism>
<evidence type="ECO:0000256" key="14">
    <source>
        <dbReference type="ARBA" id="ARBA00025228"/>
    </source>
</evidence>
<accession>A0A506UAI7</accession>
<evidence type="ECO:0000313" key="21">
    <source>
        <dbReference type="Proteomes" id="UP000320314"/>
    </source>
</evidence>
<comment type="catalytic activity">
    <reaction evidence="18 19">
        <text>alpha-ribazole 5'-phosphate + adenosylcob(III)inamide-GDP = adenosylcob(III)alamin 5'-phosphate + GMP + H(+)</text>
        <dbReference type="Rhea" id="RHEA:23560"/>
        <dbReference type="ChEBI" id="CHEBI:15378"/>
        <dbReference type="ChEBI" id="CHEBI:57918"/>
        <dbReference type="ChEBI" id="CHEBI:58115"/>
        <dbReference type="ChEBI" id="CHEBI:60487"/>
        <dbReference type="ChEBI" id="CHEBI:60493"/>
        <dbReference type="EC" id="2.7.8.26"/>
    </reaction>
</comment>
<gene>
    <name evidence="19" type="primary">cobS</name>
    <name evidence="20" type="ORF">FJU11_03575</name>
</gene>
<comment type="similarity">
    <text evidence="4 19">Belongs to the CobS family.</text>
</comment>
<evidence type="ECO:0000256" key="3">
    <source>
        <dbReference type="ARBA" id="ARBA00004663"/>
    </source>
</evidence>
<evidence type="ECO:0000256" key="2">
    <source>
        <dbReference type="ARBA" id="ARBA00004651"/>
    </source>
</evidence>
<dbReference type="Proteomes" id="UP000320314">
    <property type="component" value="Unassembled WGS sequence"/>
</dbReference>
<dbReference type="AlphaFoldDB" id="A0A506UAI7"/>
<evidence type="ECO:0000256" key="15">
    <source>
        <dbReference type="ARBA" id="ARBA00032605"/>
    </source>
</evidence>
<keyword evidence="13 19" id="KW-0472">Membrane</keyword>
<dbReference type="UniPathway" id="UPA00148">
    <property type="reaction ID" value="UER00238"/>
</dbReference>
<reference evidence="20 21" key="1">
    <citation type="submission" date="2019-06" db="EMBL/GenBank/DDBJ databases">
        <authorList>
            <person name="Li M."/>
        </authorList>
    </citation>
    <scope>NUCLEOTIDE SEQUENCE [LARGE SCALE GENOMIC DNA]</scope>
    <source>
        <strain evidence="20 21">BGMRC6574</strain>
    </source>
</reference>
<evidence type="ECO:0000256" key="12">
    <source>
        <dbReference type="ARBA" id="ARBA00022989"/>
    </source>
</evidence>
<comment type="pathway">
    <text evidence="3 19">Cofactor biosynthesis; adenosylcobalamin biosynthesis; adenosylcobalamin from cob(II)yrinate a,c-diamide: step 7/7.</text>
</comment>
<comment type="caution">
    <text evidence="19">Lacks conserved residue(s) required for the propagation of feature annotation.</text>
</comment>